<comment type="subcellular location">
    <subcellularLocation>
        <location evidence="1">Membrane</location>
        <topology evidence="1">Multi-pass membrane protein</topology>
    </subcellularLocation>
</comment>
<evidence type="ECO:0000256" key="2">
    <source>
        <dbReference type="SAM" id="MobiDB-lite"/>
    </source>
</evidence>
<dbReference type="PANTHER" id="PTHR12300:SF117">
    <property type="entry name" value="LP05237P-RELATED"/>
    <property type="match status" value="1"/>
</dbReference>
<feature type="compositionally biased region" description="Polar residues" evidence="2">
    <location>
        <begin position="213"/>
        <end position="230"/>
    </location>
</feature>
<feature type="region of interest" description="Disordered" evidence="2">
    <location>
        <begin position="149"/>
        <end position="276"/>
    </location>
</feature>
<dbReference type="AlphaFoldDB" id="A0AAW2QDW1"/>
<sequence>MIGSFLTRGLVLIFGYAYPAYECYKSVELNKPDIEQLRFWCQYWILVAGLTVCERIGDTFIGWIPMYGEAKLAFFVYLWFPKTKGTTYIYDSFFKPYVSKHENEIDRNLLELRTRAGDIAVLYWQKGASYAQTRVYDILQYIALQSTPKRTAQPQNQGTQVQKPTAAKSAQDTEPASPASSTSVREHQKDATEVARKMEDAKKAAPSPAALNEQKTTQALVASSKPSNSNEEQKMQVDSVPPAANESAQPALQDKVVEEAGRLTRARSRRIRASNN</sequence>
<accession>A0AAW2QDW1</accession>
<dbReference type="EMBL" id="JACGWJ010000015">
    <property type="protein sequence ID" value="KAL0366037.1"/>
    <property type="molecule type" value="Genomic_DNA"/>
</dbReference>
<protein>
    <recommendedName>
        <fullName evidence="1">HVA22-like protein</fullName>
    </recommendedName>
</protein>
<feature type="compositionally biased region" description="Polar residues" evidence="2">
    <location>
        <begin position="149"/>
        <end position="183"/>
    </location>
</feature>
<name>A0AAW2QDW1_SESRA</name>
<dbReference type="PANTHER" id="PTHR12300">
    <property type="entry name" value="HVA22-LIKE PROTEINS"/>
    <property type="match status" value="1"/>
</dbReference>
<evidence type="ECO:0000313" key="3">
    <source>
        <dbReference type="EMBL" id="KAL0366037.1"/>
    </source>
</evidence>
<gene>
    <name evidence="3" type="ORF">Sradi_3493800</name>
</gene>
<dbReference type="Pfam" id="PF03134">
    <property type="entry name" value="TB2_DP1_HVA22"/>
    <property type="match status" value="1"/>
</dbReference>
<dbReference type="InterPro" id="IPR004345">
    <property type="entry name" value="TB2_DP1_HVA22"/>
</dbReference>
<reference evidence="3" key="2">
    <citation type="journal article" date="2024" name="Plant">
        <title>Genomic evolution and insights into agronomic trait innovations of Sesamum species.</title>
        <authorList>
            <person name="Miao H."/>
            <person name="Wang L."/>
            <person name="Qu L."/>
            <person name="Liu H."/>
            <person name="Sun Y."/>
            <person name="Le M."/>
            <person name="Wang Q."/>
            <person name="Wei S."/>
            <person name="Zheng Y."/>
            <person name="Lin W."/>
            <person name="Duan Y."/>
            <person name="Cao H."/>
            <person name="Xiong S."/>
            <person name="Wang X."/>
            <person name="Wei L."/>
            <person name="Li C."/>
            <person name="Ma Q."/>
            <person name="Ju M."/>
            <person name="Zhao R."/>
            <person name="Li G."/>
            <person name="Mu C."/>
            <person name="Tian Q."/>
            <person name="Mei H."/>
            <person name="Zhang T."/>
            <person name="Gao T."/>
            <person name="Zhang H."/>
        </authorList>
    </citation>
    <scope>NUCLEOTIDE SEQUENCE</scope>
    <source>
        <strain evidence="3">G02</strain>
    </source>
</reference>
<proteinExistence type="inferred from homology"/>
<evidence type="ECO:0000256" key="1">
    <source>
        <dbReference type="RuleBase" id="RU362006"/>
    </source>
</evidence>
<feature type="compositionally biased region" description="Basic residues" evidence="2">
    <location>
        <begin position="264"/>
        <end position="276"/>
    </location>
</feature>
<reference evidence="3" key="1">
    <citation type="submission" date="2020-06" db="EMBL/GenBank/DDBJ databases">
        <authorList>
            <person name="Li T."/>
            <person name="Hu X."/>
            <person name="Zhang T."/>
            <person name="Song X."/>
            <person name="Zhang H."/>
            <person name="Dai N."/>
            <person name="Sheng W."/>
            <person name="Hou X."/>
            <person name="Wei L."/>
        </authorList>
    </citation>
    <scope>NUCLEOTIDE SEQUENCE</scope>
    <source>
        <strain evidence="3">G02</strain>
        <tissue evidence="3">Leaf</tissue>
    </source>
</reference>
<comment type="similarity">
    <text evidence="1">Belongs to the DP1 family.</text>
</comment>
<comment type="caution">
    <text evidence="3">The sequence shown here is derived from an EMBL/GenBank/DDBJ whole genome shotgun (WGS) entry which is preliminary data.</text>
</comment>
<dbReference type="GO" id="GO:0016020">
    <property type="term" value="C:membrane"/>
    <property type="evidence" value="ECO:0007669"/>
    <property type="project" value="UniProtKB-SubCell"/>
</dbReference>
<feature type="compositionally biased region" description="Basic and acidic residues" evidence="2">
    <location>
        <begin position="184"/>
        <end position="203"/>
    </location>
</feature>
<organism evidence="3">
    <name type="scientific">Sesamum radiatum</name>
    <name type="common">Black benniseed</name>
    <dbReference type="NCBI Taxonomy" id="300843"/>
    <lineage>
        <taxon>Eukaryota</taxon>
        <taxon>Viridiplantae</taxon>
        <taxon>Streptophyta</taxon>
        <taxon>Embryophyta</taxon>
        <taxon>Tracheophyta</taxon>
        <taxon>Spermatophyta</taxon>
        <taxon>Magnoliopsida</taxon>
        <taxon>eudicotyledons</taxon>
        <taxon>Gunneridae</taxon>
        <taxon>Pentapetalae</taxon>
        <taxon>asterids</taxon>
        <taxon>lamiids</taxon>
        <taxon>Lamiales</taxon>
        <taxon>Pedaliaceae</taxon>
        <taxon>Sesamum</taxon>
    </lineage>
</organism>